<accession>A0A3P6NW98</accession>
<feature type="compositionally biased region" description="Polar residues" evidence="1">
    <location>
        <begin position="1"/>
        <end position="10"/>
    </location>
</feature>
<dbReference type="EMBL" id="UYRS01002319">
    <property type="protein sequence ID" value="VDK25717.1"/>
    <property type="molecule type" value="Genomic_DNA"/>
</dbReference>
<protein>
    <submittedName>
        <fullName evidence="2">Uncharacterized protein</fullName>
    </submittedName>
</protein>
<evidence type="ECO:0000256" key="1">
    <source>
        <dbReference type="SAM" id="MobiDB-lite"/>
    </source>
</evidence>
<sequence>MSASTLSGSVAPSLLHSPPSSRCGSPSRSTTSPALASSIASASKG</sequence>
<organism evidence="2 3">
    <name type="scientific">Taenia asiatica</name>
    <name type="common">Asian tapeworm</name>
    <dbReference type="NCBI Taxonomy" id="60517"/>
    <lineage>
        <taxon>Eukaryota</taxon>
        <taxon>Metazoa</taxon>
        <taxon>Spiralia</taxon>
        <taxon>Lophotrochozoa</taxon>
        <taxon>Platyhelminthes</taxon>
        <taxon>Cestoda</taxon>
        <taxon>Eucestoda</taxon>
        <taxon>Cyclophyllidea</taxon>
        <taxon>Taeniidae</taxon>
        <taxon>Taenia</taxon>
    </lineage>
</organism>
<evidence type="ECO:0000313" key="2">
    <source>
        <dbReference type="EMBL" id="VDK25717.1"/>
    </source>
</evidence>
<dbReference type="AlphaFoldDB" id="A0A3P6NW98"/>
<reference evidence="2 3" key="1">
    <citation type="submission" date="2018-11" db="EMBL/GenBank/DDBJ databases">
        <authorList>
            <consortium name="Pathogen Informatics"/>
        </authorList>
    </citation>
    <scope>NUCLEOTIDE SEQUENCE [LARGE SCALE GENOMIC DNA]</scope>
</reference>
<name>A0A3P6NW98_TAEAS</name>
<gene>
    <name evidence="2" type="ORF">TASK_LOCUS2639</name>
</gene>
<dbReference type="Proteomes" id="UP000282613">
    <property type="component" value="Unassembled WGS sequence"/>
</dbReference>
<proteinExistence type="predicted"/>
<feature type="compositionally biased region" description="Low complexity" evidence="1">
    <location>
        <begin position="17"/>
        <end position="45"/>
    </location>
</feature>
<feature type="region of interest" description="Disordered" evidence="1">
    <location>
        <begin position="1"/>
        <end position="45"/>
    </location>
</feature>
<evidence type="ECO:0000313" key="3">
    <source>
        <dbReference type="Proteomes" id="UP000282613"/>
    </source>
</evidence>
<keyword evidence="3" id="KW-1185">Reference proteome</keyword>